<dbReference type="EMBL" id="UINC01045363">
    <property type="protein sequence ID" value="SVB52040.1"/>
    <property type="molecule type" value="Genomic_DNA"/>
</dbReference>
<protein>
    <submittedName>
        <fullName evidence="1">Uncharacterized protein</fullName>
    </submittedName>
</protein>
<sequence length="31" mass="3582">MSDFKDSLIKNIKFGHNSDKSFTKLSFSFVL</sequence>
<reference evidence="1" key="1">
    <citation type="submission" date="2018-05" db="EMBL/GenBank/DDBJ databases">
        <authorList>
            <person name="Lanie J.A."/>
            <person name="Ng W.-L."/>
            <person name="Kazmierczak K.M."/>
            <person name="Andrzejewski T.M."/>
            <person name="Davidsen T.M."/>
            <person name="Wayne K.J."/>
            <person name="Tettelin H."/>
            <person name="Glass J.I."/>
            <person name="Rusch D."/>
            <person name="Podicherti R."/>
            <person name="Tsui H.-C.T."/>
            <person name="Winkler M.E."/>
        </authorList>
    </citation>
    <scope>NUCLEOTIDE SEQUENCE</scope>
</reference>
<accession>A0A382EMU6</accession>
<proteinExistence type="predicted"/>
<gene>
    <name evidence="1" type="ORF">METZ01_LOCUS204894</name>
</gene>
<organism evidence="1">
    <name type="scientific">marine metagenome</name>
    <dbReference type="NCBI Taxonomy" id="408172"/>
    <lineage>
        <taxon>unclassified sequences</taxon>
        <taxon>metagenomes</taxon>
        <taxon>ecological metagenomes</taxon>
    </lineage>
</organism>
<dbReference type="AlphaFoldDB" id="A0A382EMU6"/>
<name>A0A382EMU6_9ZZZZ</name>
<evidence type="ECO:0000313" key="1">
    <source>
        <dbReference type="EMBL" id="SVB52040.1"/>
    </source>
</evidence>